<dbReference type="EC" id="2.7.7.7" evidence="1"/>
<evidence type="ECO:0000256" key="4">
    <source>
        <dbReference type="ARBA" id="ARBA00022932"/>
    </source>
</evidence>
<keyword evidence="4" id="KW-0808">Transferase</keyword>
<gene>
    <name evidence="5" type="primary">orf7</name>
</gene>
<dbReference type="OrthoDB" id="372at10239"/>
<proteinExistence type="predicted"/>
<evidence type="ECO:0000256" key="3">
    <source>
        <dbReference type="ARBA" id="ARBA00022801"/>
    </source>
</evidence>
<keyword evidence="4" id="KW-0548">Nucleotidyltransferase</keyword>
<dbReference type="InterPro" id="IPR017964">
    <property type="entry name" value="DNA-dir_DNA_pol_B_CS"/>
</dbReference>
<keyword evidence="3" id="KW-0378">Hydrolase</keyword>
<dbReference type="InterPro" id="IPR043502">
    <property type="entry name" value="DNA/RNA_pol_sf"/>
</dbReference>
<dbReference type="GO" id="GO:0003887">
    <property type="term" value="F:DNA-directed DNA polymerase activity"/>
    <property type="evidence" value="ECO:0007669"/>
    <property type="project" value="UniProtKB-KW"/>
</dbReference>
<dbReference type="GO" id="GO:0000166">
    <property type="term" value="F:nucleotide binding"/>
    <property type="evidence" value="ECO:0007669"/>
    <property type="project" value="InterPro"/>
</dbReference>
<dbReference type="PROSITE" id="PS00116">
    <property type="entry name" value="DNA_POLYMERASE_B"/>
    <property type="match status" value="1"/>
</dbReference>
<accession>Q7Y3F5</accession>
<dbReference type="KEGG" id="vg:1489932"/>
<name>Q7Y3F5_BPSC1</name>
<reference evidence="5 6" key="2">
    <citation type="journal article" date="2006" name="Proc. Natl. Acad. Sci. U.S.A.">
        <title>PlyC: a multimeric bacteriophage lysin.</title>
        <authorList>
            <person name="Nelson D."/>
            <person name="Schuch R."/>
            <person name="Chahales P."/>
            <person name="Zhu S."/>
            <person name="Fischetti V.A."/>
        </authorList>
    </citation>
    <scope>NUCLEOTIDE SEQUENCE [LARGE SCALE GENOMIC DNA]</scope>
</reference>
<keyword evidence="6" id="KW-1185">Reference proteome</keyword>
<evidence type="ECO:0000313" key="6">
    <source>
        <dbReference type="Proteomes" id="UP000001773"/>
    </source>
</evidence>
<dbReference type="SUPFAM" id="SSF56672">
    <property type="entry name" value="DNA/RNA polymerases"/>
    <property type="match status" value="1"/>
</dbReference>
<keyword evidence="4" id="KW-0239">DNA-directed DNA polymerase</keyword>
<keyword evidence="2" id="KW-0540">Nuclease</keyword>
<dbReference type="EMBL" id="AY212251">
    <property type="protein sequence ID" value="AAP42306.1"/>
    <property type="molecule type" value="Genomic_DNA"/>
</dbReference>
<dbReference type="GO" id="GO:0016787">
    <property type="term" value="F:hydrolase activity"/>
    <property type="evidence" value="ECO:0007669"/>
    <property type="project" value="UniProtKB-KW"/>
</dbReference>
<evidence type="ECO:0000256" key="1">
    <source>
        <dbReference type="ARBA" id="ARBA00012417"/>
    </source>
</evidence>
<dbReference type="GeneID" id="1489932"/>
<dbReference type="InterPro" id="IPR023211">
    <property type="entry name" value="DNA_pol_palm_dom_sf"/>
</dbReference>
<protein>
    <recommendedName>
        <fullName evidence="1">DNA-directed DNA polymerase</fullName>
        <ecNumber evidence="1">2.7.7.7</ecNumber>
    </recommendedName>
</protein>
<dbReference type="GO" id="GO:0003676">
    <property type="term" value="F:nucleic acid binding"/>
    <property type="evidence" value="ECO:0007669"/>
    <property type="project" value="InterPro"/>
</dbReference>
<organism evidence="5 6">
    <name type="scientific">Streptococcus phage C1</name>
    <dbReference type="NCBI Taxonomy" id="2907838"/>
    <lineage>
        <taxon>Viruses</taxon>
        <taxon>Duplodnaviria</taxon>
        <taxon>Heunggongvirae</taxon>
        <taxon>Uroviricota</taxon>
        <taxon>Caudoviricetes</taxon>
        <taxon>Rountreeviridae</taxon>
        <taxon>Fischettivirus</taxon>
        <taxon>Fischettivirus C1</taxon>
    </lineage>
</organism>
<sequence>MKEFEQYLKSFKGQKVTSVDLYCDIETATINKNSGQKHASTYHSFTYSLAVSYFKTGEEFPSVVVFNHFKQLFDFIEKSKIRKSIEFRLIFHNGAKYDNHFMVSEIQRDIDNVRLFNQTIKQVNHITDLDLSKKQGKQMRNDVNMVLERRVRSSNNLDGDMWIYGRHYEMVDSYRKTNVSIELCGRMLLNNGLIDEQYLKTDFEYDKYDLDTDLTWHEVRKYREFIFNDLDEKQMKYIHNDVIILALTCKHYSKLFYGFDFEKQTFTQNIKEEYANYNDMAKFQLLKQIGDNMTGKHLKLTDYFIQGQNAYDYFKNYYNGGLNLYNDKYIGKKLVRDGFSIDLNSSYPTVMYKEKLPTFLVMVDSKPTDLKNIGSTDGDYMVFFNMLMEDVNDQILSRIKSNVIKSAIVKYWRVKDGYVWLNNVMISLIEEITHQKFNNLHVQSFSVFECHHFGARDIIAKNYFIKTQGKMSKALNCTMETIDPLNIELTDKDKPKEYDFSHEMVEGSKVLLNGIYGIPALRAYFDCYRRDENGQLYNVSNGFENKERNIVFSAGVTAFAVRNLLLPLGKLTQDEIDDYFWYADTDSLYMDKRALPKLPKSMFHKMNLGGWDIEHANISTFYAFNHKKYCLYDDDDNEIVVRCGGISKALIKKWIAESRNNIDYFINNFFIDGVTIPATRAIRNEWNTITIYDGTSELKKGGVYYKKYDTNLLQNIESELAKLKDAILTEESETSLDYSETMYIESNVGSFGVSDLYKIKKNNTLKQSSMIVDEYDVFKSYLIY</sequence>
<evidence type="ECO:0000256" key="2">
    <source>
        <dbReference type="ARBA" id="ARBA00022722"/>
    </source>
</evidence>
<dbReference type="RefSeq" id="NP_852013.1">
    <property type="nucleotide sequence ID" value="NC_004814.1"/>
</dbReference>
<dbReference type="Gene3D" id="3.90.1600.10">
    <property type="entry name" value="Palm domain of DNA polymerase"/>
    <property type="match status" value="2"/>
</dbReference>
<reference evidence="5 6" key="1">
    <citation type="journal article" date="2003" name="J. Bacteriol.">
        <title>Genomic sequence of C1, the first streptococcal phage.</title>
        <authorList>
            <person name="Nelson D."/>
            <person name="Schuch R."/>
            <person name="Zhu S."/>
            <person name="Tscherne D.M."/>
            <person name="Fischetti V.A."/>
        </authorList>
    </citation>
    <scope>NUCLEOTIDE SEQUENCE</scope>
</reference>
<evidence type="ECO:0000313" key="5">
    <source>
        <dbReference type="EMBL" id="AAP42306.1"/>
    </source>
</evidence>
<dbReference type="GO" id="GO:0004518">
    <property type="term" value="F:nuclease activity"/>
    <property type="evidence" value="ECO:0007669"/>
    <property type="project" value="UniProtKB-KW"/>
</dbReference>
<dbReference type="Proteomes" id="UP000001773">
    <property type="component" value="Segment"/>
</dbReference>